<evidence type="ECO:0000256" key="12">
    <source>
        <dbReference type="SAM" id="MobiDB-lite"/>
    </source>
</evidence>
<dbReference type="Gene3D" id="3.30.1960.10">
    <property type="entry name" value="tRNA wybutosine-synthesizing-like"/>
    <property type="match status" value="1"/>
</dbReference>
<dbReference type="AlphaFoldDB" id="A0A1E4SIW2"/>
<feature type="region of interest" description="Disordered" evidence="12">
    <location>
        <begin position="221"/>
        <end position="273"/>
    </location>
</feature>
<comment type="catalytic activity">
    <reaction evidence="9">
        <text>4-demethyl-7-[(3S)-3-amino-3-carboxypropyl]wyosine(37) in tRNA(Phe) + S-adenosyl-L-methionine = 7-[(3S)-3-amino-3-carboxypropyl]wyosine(37) in tRNA(Phe) + S-adenosyl-L-homocysteine + H(+)</text>
        <dbReference type="Rhea" id="RHEA:36635"/>
        <dbReference type="Rhea" id="RHEA-COMP:10378"/>
        <dbReference type="Rhea" id="RHEA-COMP:10379"/>
        <dbReference type="ChEBI" id="CHEBI:15378"/>
        <dbReference type="ChEBI" id="CHEBI:57856"/>
        <dbReference type="ChEBI" id="CHEBI:59789"/>
        <dbReference type="ChEBI" id="CHEBI:73543"/>
        <dbReference type="ChEBI" id="CHEBI:73550"/>
        <dbReference type="EC" id="2.1.1.282"/>
    </reaction>
</comment>
<evidence type="ECO:0000313" key="15">
    <source>
        <dbReference type="Proteomes" id="UP000094285"/>
    </source>
</evidence>
<feature type="domain" description="tRNA wybutosine-synthesizing protein" evidence="13">
    <location>
        <begin position="7"/>
        <end position="216"/>
    </location>
</feature>
<dbReference type="SUPFAM" id="SSF111278">
    <property type="entry name" value="SSo0622-like"/>
    <property type="match status" value="1"/>
</dbReference>
<evidence type="ECO:0000256" key="11">
    <source>
        <dbReference type="ARBA" id="ARBA00069229"/>
    </source>
</evidence>
<evidence type="ECO:0000259" key="13">
    <source>
        <dbReference type="Pfam" id="PF02676"/>
    </source>
</evidence>
<protein>
    <recommendedName>
        <fullName evidence="11">tRNA wybutosine-synthesizing protein 3</fullName>
        <ecNumber evidence="3">2.1.1.282</ecNumber>
    </recommendedName>
    <alternativeName>
        <fullName evidence="8">tRNA(Phe) 7-((3-amino-3-carboxypropyl)-4-demethylwyosine(37)-N(4))-methyltransferase</fullName>
    </alternativeName>
</protein>
<name>A0A1E4SIW2_9ASCO</name>
<dbReference type="STRING" id="984487.A0A1E4SIW2"/>
<evidence type="ECO:0000256" key="3">
    <source>
        <dbReference type="ARBA" id="ARBA00012750"/>
    </source>
</evidence>
<evidence type="ECO:0000256" key="8">
    <source>
        <dbReference type="ARBA" id="ARBA00030554"/>
    </source>
</evidence>
<keyword evidence="5" id="KW-0808">Transferase</keyword>
<comment type="similarity">
    <text evidence="2">Belongs to the TYW3 family.</text>
</comment>
<organism evidence="14 15">
    <name type="scientific">Suhomyces tanzawaensis NRRL Y-17324</name>
    <dbReference type="NCBI Taxonomy" id="984487"/>
    <lineage>
        <taxon>Eukaryota</taxon>
        <taxon>Fungi</taxon>
        <taxon>Dikarya</taxon>
        <taxon>Ascomycota</taxon>
        <taxon>Saccharomycotina</taxon>
        <taxon>Pichiomycetes</taxon>
        <taxon>Debaryomycetaceae</taxon>
        <taxon>Suhomyces</taxon>
    </lineage>
</organism>
<reference evidence="15" key="1">
    <citation type="submission" date="2016-05" db="EMBL/GenBank/DDBJ databases">
        <title>Comparative genomics of biotechnologically important yeasts.</title>
        <authorList>
            <consortium name="DOE Joint Genome Institute"/>
            <person name="Riley R."/>
            <person name="Haridas S."/>
            <person name="Wolfe K.H."/>
            <person name="Lopes M.R."/>
            <person name="Hittinger C.T."/>
            <person name="Goker M."/>
            <person name="Salamov A."/>
            <person name="Wisecaver J."/>
            <person name="Long T.M."/>
            <person name="Aerts A.L."/>
            <person name="Barry K."/>
            <person name="Choi C."/>
            <person name="Clum A."/>
            <person name="Coughlan A.Y."/>
            <person name="Deshpande S."/>
            <person name="Douglass A.P."/>
            <person name="Hanson S.J."/>
            <person name="Klenk H.-P."/>
            <person name="Labutti K."/>
            <person name="Lapidus A."/>
            <person name="Lindquist E."/>
            <person name="Lipzen A."/>
            <person name="Meier-Kolthoff J.P."/>
            <person name="Ohm R.A."/>
            <person name="Otillar R.P."/>
            <person name="Pangilinan J."/>
            <person name="Peng Y."/>
            <person name="Rokas A."/>
            <person name="Rosa C.A."/>
            <person name="Scheuner C."/>
            <person name="Sibirny A.A."/>
            <person name="Slot J.C."/>
            <person name="Stielow J.B."/>
            <person name="Sun H."/>
            <person name="Kurtzman C.P."/>
            <person name="Blackwell M."/>
            <person name="Grigoriev I.V."/>
            <person name="Jeffries T.W."/>
        </authorList>
    </citation>
    <scope>NUCLEOTIDE SEQUENCE [LARGE SCALE GENOMIC DNA]</scope>
    <source>
        <strain evidence="15">NRRL Y-17324</strain>
    </source>
</reference>
<dbReference type="GO" id="GO:0030488">
    <property type="term" value="P:tRNA methylation"/>
    <property type="evidence" value="ECO:0007669"/>
    <property type="project" value="EnsemblFungi"/>
</dbReference>
<gene>
    <name evidence="14" type="ORF">CANTADRAFT_22174</name>
</gene>
<dbReference type="EMBL" id="KV453912">
    <property type="protein sequence ID" value="ODV79430.1"/>
    <property type="molecule type" value="Genomic_DNA"/>
</dbReference>
<dbReference type="GO" id="GO:0031591">
    <property type="term" value="P:wybutosine biosynthetic process"/>
    <property type="evidence" value="ECO:0007669"/>
    <property type="project" value="EnsemblFungi"/>
</dbReference>
<dbReference type="EC" id="2.1.1.282" evidence="3"/>
<comment type="function">
    <text evidence="10">S-adenosyl-L-methionine-dependent methyltransferase that acts as a component of the wybutosine biosynthesis pathway. Wybutosine is a hyper modified guanosine with a tricyclic base found at the 3'-position adjacent to the anticodon of eukaryotic phenylalanine tRNA. Probably methylates N-4 position of wybutosine-86 to produce wybutosine-72.</text>
</comment>
<proteinExistence type="inferred from homology"/>
<feature type="compositionally biased region" description="Basic and acidic residues" evidence="12">
    <location>
        <begin position="221"/>
        <end position="267"/>
    </location>
</feature>
<evidence type="ECO:0000256" key="5">
    <source>
        <dbReference type="ARBA" id="ARBA00022679"/>
    </source>
</evidence>
<dbReference type="PANTHER" id="PTHR48418:SF1">
    <property type="entry name" value="TRNA WYBUTOSINE-SYNTHESIZING PROTEIN 3"/>
    <property type="match status" value="1"/>
</dbReference>
<dbReference type="FunFam" id="3.30.1960.10:FF:000003">
    <property type="entry name" value="tRNA methyltransferase"/>
    <property type="match status" value="1"/>
</dbReference>
<accession>A0A1E4SIW2</accession>
<evidence type="ECO:0000256" key="10">
    <source>
        <dbReference type="ARBA" id="ARBA00058049"/>
    </source>
</evidence>
<keyword evidence="7" id="KW-0819">tRNA processing</keyword>
<keyword evidence="4" id="KW-0489">Methyltransferase</keyword>
<dbReference type="RefSeq" id="XP_020064552.1">
    <property type="nucleotide sequence ID" value="XM_020206792.1"/>
</dbReference>
<dbReference type="GeneID" id="30980929"/>
<dbReference type="PANTHER" id="PTHR48418">
    <property type="entry name" value="TRNA WYBUTOSINE-SYNTHESIZING PROTEIN 3"/>
    <property type="match status" value="1"/>
</dbReference>
<evidence type="ECO:0000313" key="14">
    <source>
        <dbReference type="EMBL" id="ODV79430.1"/>
    </source>
</evidence>
<evidence type="ECO:0000256" key="9">
    <source>
        <dbReference type="ARBA" id="ARBA00049202"/>
    </source>
</evidence>
<evidence type="ECO:0000256" key="7">
    <source>
        <dbReference type="ARBA" id="ARBA00022694"/>
    </source>
</evidence>
<evidence type="ECO:0000256" key="1">
    <source>
        <dbReference type="ARBA" id="ARBA00004797"/>
    </source>
</evidence>
<dbReference type="Proteomes" id="UP000094285">
    <property type="component" value="Unassembled WGS sequence"/>
</dbReference>
<evidence type="ECO:0000256" key="2">
    <source>
        <dbReference type="ARBA" id="ARBA00008569"/>
    </source>
</evidence>
<dbReference type="Pfam" id="PF02676">
    <property type="entry name" value="TYW3"/>
    <property type="match status" value="1"/>
</dbReference>
<evidence type="ECO:0000256" key="4">
    <source>
        <dbReference type="ARBA" id="ARBA00022603"/>
    </source>
</evidence>
<dbReference type="OrthoDB" id="263283at2759"/>
<dbReference type="InterPro" id="IPR003827">
    <property type="entry name" value="tRNA_yW-synthesising"/>
</dbReference>
<sequence>MQDPFDQKKQAILHEIGATNGGIPDSSPKGSIDEICIPIINLINSNQDMVTTSTCSGRVSVFLEGVKDIGKEEVKIGSKGNQGHWIFVTHHPEELPGWYDNVDFKFHQHWETNSNTRHILYKFEPLILHVKCRNLAAANALYTTAMNCGFRESGIGSNNIVAIRISIKLDVPIGYLEGEDYVSYVSKEYLGMITQLSLDRFRENFKKLDVLHKAIEAMRPKHQEKVETKEERRQRKIAEGMARRDGVLKQKEEKRREKELKEREKESQLNTQQ</sequence>
<dbReference type="GO" id="GO:0008175">
    <property type="term" value="F:tRNA methyltransferase activity"/>
    <property type="evidence" value="ECO:0007669"/>
    <property type="project" value="EnsemblFungi"/>
</dbReference>
<comment type="pathway">
    <text evidence="1">tRNA modification; wybutosine-tRNA(Phe) biosynthesis.</text>
</comment>
<keyword evidence="6" id="KW-0949">S-adenosyl-L-methionine</keyword>
<evidence type="ECO:0000256" key="6">
    <source>
        <dbReference type="ARBA" id="ARBA00022691"/>
    </source>
</evidence>
<dbReference type="InterPro" id="IPR036602">
    <property type="entry name" value="tRNA_yW-synthesising-like_sf"/>
</dbReference>
<keyword evidence="15" id="KW-1185">Reference proteome</keyword>